<dbReference type="PANTHER" id="PTHR40469:SF2">
    <property type="entry name" value="GALACTOSE-BINDING DOMAIN-LIKE SUPERFAMILY PROTEIN"/>
    <property type="match status" value="1"/>
</dbReference>
<feature type="chain" id="PRO_5009296136" description="ThuA-like domain-containing protein" evidence="1">
    <location>
        <begin position="29"/>
        <end position="316"/>
    </location>
</feature>
<keyword evidence="4" id="KW-1185">Reference proteome</keyword>
<evidence type="ECO:0000256" key="1">
    <source>
        <dbReference type="SAM" id="SignalP"/>
    </source>
</evidence>
<dbReference type="InterPro" id="IPR029062">
    <property type="entry name" value="Class_I_gatase-like"/>
</dbReference>
<dbReference type="RefSeq" id="WP_200824169.1">
    <property type="nucleotide sequence ID" value="NZ_FNVT01000006.1"/>
</dbReference>
<dbReference type="PANTHER" id="PTHR40469">
    <property type="entry name" value="SECRETED GLYCOSYL HYDROLASE"/>
    <property type="match status" value="1"/>
</dbReference>
<protein>
    <recommendedName>
        <fullName evidence="2">ThuA-like domain-containing protein</fullName>
    </recommendedName>
</protein>
<dbReference type="AlphaFoldDB" id="A0A1H6DRK1"/>
<feature type="signal peptide" evidence="1">
    <location>
        <begin position="1"/>
        <end position="28"/>
    </location>
</feature>
<gene>
    <name evidence="3" type="ORF">SAMN05444920_106164</name>
</gene>
<dbReference type="Pfam" id="PF06283">
    <property type="entry name" value="ThuA"/>
    <property type="match status" value="1"/>
</dbReference>
<feature type="domain" description="ThuA-like" evidence="2">
    <location>
        <begin position="98"/>
        <end position="306"/>
    </location>
</feature>
<reference evidence="3 4" key="1">
    <citation type="submission" date="2016-10" db="EMBL/GenBank/DDBJ databases">
        <authorList>
            <person name="de Groot N.N."/>
        </authorList>
    </citation>
    <scope>NUCLEOTIDE SEQUENCE [LARGE SCALE GENOMIC DNA]</scope>
    <source>
        <strain evidence="3 4">CGMCC 4.7037</strain>
    </source>
</reference>
<proteinExistence type="predicted"/>
<dbReference type="InterPro" id="IPR029010">
    <property type="entry name" value="ThuA-like"/>
</dbReference>
<evidence type="ECO:0000259" key="2">
    <source>
        <dbReference type="Pfam" id="PF06283"/>
    </source>
</evidence>
<dbReference type="SUPFAM" id="SSF52317">
    <property type="entry name" value="Class I glutamine amidotransferase-like"/>
    <property type="match status" value="1"/>
</dbReference>
<organism evidence="3 4">
    <name type="scientific">Nonomuraea solani</name>
    <dbReference type="NCBI Taxonomy" id="1144553"/>
    <lineage>
        <taxon>Bacteria</taxon>
        <taxon>Bacillati</taxon>
        <taxon>Actinomycetota</taxon>
        <taxon>Actinomycetes</taxon>
        <taxon>Streptosporangiales</taxon>
        <taxon>Streptosporangiaceae</taxon>
        <taxon>Nonomuraea</taxon>
    </lineage>
</organism>
<accession>A0A1H6DRK1</accession>
<sequence length="316" mass="34121">MAIGRSPLSLAAAGAAALLFTATAPSSAVSHGTGAQNLGDPDYGVCRGTDARCYHDWGNFDPADGYRLLVYSRTGGPRHAHLGTPLGPGLNPPLNDDNVAVKAVLKLGQENGFAVDYTEDVTQLNSAGRLLSYNAVMFLSTTRDTLDDSAQTALRQYVRAGGGFIGVHNAFGTEYNWPWYEGLLGNANFYDHGPNQPGTVVTTSRRDASTQGLPQRWAFTDEWYNLVPYPTRVKVLAKVDESSLARGVRGSLGHPGHGDEHPVSWCHYYDGGKAWLTTLGHDVKTWTDEPIEGDQNFLRHLTGGVKSVLGMAPFCR</sequence>
<keyword evidence="1" id="KW-0732">Signal</keyword>
<dbReference type="EMBL" id="FNVT01000006">
    <property type="protein sequence ID" value="SEG87972.1"/>
    <property type="molecule type" value="Genomic_DNA"/>
</dbReference>
<evidence type="ECO:0000313" key="3">
    <source>
        <dbReference type="EMBL" id="SEG87972.1"/>
    </source>
</evidence>
<name>A0A1H6DRK1_9ACTN</name>
<dbReference type="Proteomes" id="UP000236732">
    <property type="component" value="Unassembled WGS sequence"/>
</dbReference>
<evidence type="ECO:0000313" key="4">
    <source>
        <dbReference type="Proteomes" id="UP000236732"/>
    </source>
</evidence>
<dbReference type="Gene3D" id="3.40.50.880">
    <property type="match status" value="1"/>
</dbReference>